<proteinExistence type="predicted"/>
<name>A0A9N9WD35_9NEOP</name>
<dbReference type="Proteomes" id="UP001153714">
    <property type="component" value="Chromosome 19"/>
</dbReference>
<evidence type="ECO:0000313" key="2">
    <source>
        <dbReference type="EMBL" id="CAG9788080.1"/>
    </source>
</evidence>
<organism evidence="2 3">
    <name type="scientific">Diatraea saccharalis</name>
    <name type="common">sugarcane borer</name>
    <dbReference type="NCBI Taxonomy" id="40085"/>
    <lineage>
        <taxon>Eukaryota</taxon>
        <taxon>Metazoa</taxon>
        <taxon>Ecdysozoa</taxon>
        <taxon>Arthropoda</taxon>
        <taxon>Hexapoda</taxon>
        <taxon>Insecta</taxon>
        <taxon>Pterygota</taxon>
        <taxon>Neoptera</taxon>
        <taxon>Endopterygota</taxon>
        <taxon>Lepidoptera</taxon>
        <taxon>Glossata</taxon>
        <taxon>Ditrysia</taxon>
        <taxon>Pyraloidea</taxon>
        <taxon>Crambidae</taxon>
        <taxon>Crambinae</taxon>
        <taxon>Diatraea</taxon>
    </lineage>
</organism>
<gene>
    <name evidence="2" type="ORF">DIATSA_LOCUS5918</name>
</gene>
<reference evidence="2" key="2">
    <citation type="submission" date="2022-10" db="EMBL/GenBank/DDBJ databases">
        <authorList>
            <consortium name="ENA_rothamsted_submissions"/>
            <consortium name="culmorum"/>
            <person name="King R."/>
        </authorList>
    </citation>
    <scope>NUCLEOTIDE SEQUENCE</scope>
</reference>
<evidence type="ECO:0000313" key="3">
    <source>
        <dbReference type="Proteomes" id="UP001153714"/>
    </source>
</evidence>
<dbReference type="AlphaFoldDB" id="A0A9N9WD35"/>
<protein>
    <submittedName>
        <fullName evidence="2">Uncharacterized protein</fullName>
    </submittedName>
</protein>
<accession>A0A9N9WD35</accession>
<reference evidence="2" key="1">
    <citation type="submission" date="2021-12" db="EMBL/GenBank/DDBJ databases">
        <authorList>
            <person name="King R."/>
        </authorList>
    </citation>
    <scope>NUCLEOTIDE SEQUENCE</scope>
</reference>
<keyword evidence="1" id="KW-0175">Coiled coil</keyword>
<dbReference type="OrthoDB" id="6537767at2759"/>
<feature type="coiled-coil region" evidence="1">
    <location>
        <begin position="68"/>
        <end position="102"/>
    </location>
</feature>
<sequence>MATMCVTSILAAQDDLGPHQFVQNTPSSLDVKPGYVMKDVILYLTPTQIKALEATQGLNKVVPYSKPNENQNERVQLSSGDIQKLEDELNRQLERLRIYERQNDKPAEVKEPPPIVEANTEESVPFSPQANQQQTIIPQIKPQQEPDYFLPNEQVFRTKLPESYSYIKFYTDNEPVEKINSEAFQAYSDEFKLAEKVEHNSETQQPPNYQKPYKLIPYEYSSNKSPEQLKEALITQVPQWPNLFEELKSEPSTNPVVSELLKSQNQESKPKEYELHKEFSDIKYVPKFDNHKQAADFQRFITKIEKDNALAKADALRVPIRIASKKEEAAIKLKRIPGLRRFNVPYLKPFYNH</sequence>
<dbReference type="EMBL" id="OU893350">
    <property type="protein sequence ID" value="CAG9788080.1"/>
    <property type="molecule type" value="Genomic_DNA"/>
</dbReference>
<keyword evidence="3" id="KW-1185">Reference proteome</keyword>
<evidence type="ECO:0000256" key="1">
    <source>
        <dbReference type="SAM" id="Coils"/>
    </source>
</evidence>